<protein>
    <submittedName>
        <fullName evidence="1">Uncharacterized protein</fullName>
    </submittedName>
</protein>
<accession>A0ABR7XTL7</accession>
<name>A0ABR7XTL7_9SPHI</name>
<sequence>MSNKKLKYREYLERFPDCPCSTKYSEVEMFAYRWVKRQEGMSDFMPLNLIKTPPQRILDDSDQMCKGYGLSMFLSLKLAAKKYNNLTAKLRGNLREKQVQDYGKEIALLNLDHGDGIAGDINSVSGHFTFHEYEDADLSNKIIEIFNIFDENGKFVIYQ</sequence>
<comment type="caution">
    <text evidence="1">The sequence shown here is derived from an EMBL/GenBank/DDBJ whole genome shotgun (WGS) entry which is preliminary data.</text>
</comment>
<dbReference type="EMBL" id="JACNYL010000002">
    <property type="protein sequence ID" value="MBD1421622.1"/>
    <property type="molecule type" value="Genomic_DNA"/>
</dbReference>
<dbReference type="Proteomes" id="UP000651112">
    <property type="component" value="Unassembled WGS sequence"/>
</dbReference>
<evidence type="ECO:0000313" key="2">
    <source>
        <dbReference type="Proteomes" id="UP000651112"/>
    </source>
</evidence>
<dbReference type="RefSeq" id="WP_190313371.1">
    <property type="nucleotide sequence ID" value="NZ_JACNYL010000002.1"/>
</dbReference>
<proteinExistence type="predicted"/>
<evidence type="ECO:0000313" key="1">
    <source>
        <dbReference type="EMBL" id="MBD1421622.1"/>
    </source>
</evidence>
<keyword evidence="2" id="KW-1185">Reference proteome</keyword>
<organism evidence="1 2">
    <name type="scientific">Sphingobacterium chuzhouense</name>
    <dbReference type="NCBI Taxonomy" id="1742264"/>
    <lineage>
        <taxon>Bacteria</taxon>
        <taxon>Pseudomonadati</taxon>
        <taxon>Bacteroidota</taxon>
        <taxon>Sphingobacteriia</taxon>
        <taxon>Sphingobacteriales</taxon>
        <taxon>Sphingobacteriaceae</taxon>
        <taxon>Sphingobacterium</taxon>
    </lineage>
</organism>
<reference evidence="1 2" key="1">
    <citation type="submission" date="2020-08" db="EMBL/GenBank/DDBJ databases">
        <title>Sphingobacterium sp. DN00404 isolated from aquaculture water.</title>
        <authorList>
            <person name="Zhang M."/>
        </authorList>
    </citation>
    <scope>NUCLEOTIDE SEQUENCE [LARGE SCALE GENOMIC DNA]</scope>
    <source>
        <strain evidence="1 2">KCTC 42746</strain>
    </source>
</reference>
<gene>
    <name evidence="1" type="ORF">H8B21_08595</name>
</gene>